<evidence type="ECO:0000256" key="1">
    <source>
        <dbReference type="SAM" id="Phobius"/>
    </source>
</evidence>
<evidence type="ECO:0000313" key="2">
    <source>
        <dbReference type="EMBL" id="SFM90714.1"/>
    </source>
</evidence>
<dbReference type="EMBL" id="FOUJ01000007">
    <property type="protein sequence ID" value="SFM90714.1"/>
    <property type="molecule type" value="Genomic_DNA"/>
</dbReference>
<name>A0A1I4UP07_9EURY</name>
<accession>A0A1I4UP07</accession>
<evidence type="ECO:0000313" key="3">
    <source>
        <dbReference type="Proteomes" id="UP000198535"/>
    </source>
</evidence>
<keyword evidence="1" id="KW-0472">Membrane</keyword>
<organism evidence="2 3">
    <name type="scientific">Methanolobus profundi</name>
    <dbReference type="NCBI Taxonomy" id="487685"/>
    <lineage>
        <taxon>Archaea</taxon>
        <taxon>Methanobacteriati</taxon>
        <taxon>Methanobacteriota</taxon>
        <taxon>Stenosarchaea group</taxon>
        <taxon>Methanomicrobia</taxon>
        <taxon>Methanosarcinales</taxon>
        <taxon>Methanosarcinaceae</taxon>
        <taxon>Methanolobus</taxon>
    </lineage>
</organism>
<sequence>MVSNVMPLIYDFLGTPTSDVTYIICMLVAGCFLVLVFVGVIDLFKLIGSHIGNGGR</sequence>
<keyword evidence="1" id="KW-0812">Transmembrane</keyword>
<dbReference type="STRING" id="487685.SAMN04488696_2819"/>
<keyword evidence="3" id="KW-1185">Reference proteome</keyword>
<dbReference type="Proteomes" id="UP000198535">
    <property type="component" value="Unassembled WGS sequence"/>
</dbReference>
<dbReference type="AlphaFoldDB" id="A0A1I4UP07"/>
<proteinExistence type="predicted"/>
<gene>
    <name evidence="2" type="ORF">SAMN04488696_2819</name>
</gene>
<reference evidence="3" key="1">
    <citation type="submission" date="2016-10" db="EMBL/GenBank/DDBJ databases">
        <authorList>
            <person name="Varghese N."/>
            <person name="Submissions S."/>
        </authorList>
    </citation>
    <scope>NUCLEOTIDE SEQUENCE [LARGE SCALE GENOMIC DNA]</scope>
    <source>
        <strain evidence="3">Mob M</strain>
    </source>
</reference>
<keyword evidence="1" id="KW-1133">Transmembrane helix</keyword>
<feature type="transmembrane region" description="Helical" evidence="1">
    <location>
        <begin position="20"/>
        <end position="44"/>
    </location>
</feature>
<protein>
    <submittedName>
        <fullName evidence="2">Uncharacterized protein</fullName>
    </submittedName>
</protein>
<dbReference type="RefSeq" id="WP_177188092.1">
    <property type="nucleotide sequence ID" value="NZ_FOUJ01000007.1"/>
</dbReference>